<dbReference type="GO" id="GO:0007165">
    <property type="term" value="P:signal transduction"/>
    <property type="evidence" value="ECO:0007669"/>
    <property type="project" value="TreeGrafter"/>
</dbReference>
<keyword evidence="2 5" id="KW-0645">Protease</keyword>
<proteinExistence type="inferred from homology"/>
<dbReference type="InterPro" id="IPR004447">
    <property type="entry name" value="Peptidase_S41A"/>
</dbReference>
<dbReference type="Gene3D" id="2.30.42.10">
    <property type="match status" value="1"/>
</dbReference>
<dbReference type="KEGG" id="man:A11S_249"/>
<gene>
    <name evidence="8" type="ORF">A11S_249</name>
</gene>
<dbReference type="GO" id="GO:0006508">
    <property type="term" value="P:proteolysis"/>
    <property type="evidence" value="ECO:0007669"/>
    <property type="project" value="UniProtKB-KW"/>
</dbReference>
<dbReference type="Pfam" id="PF03572">
    <property type="entry name" value="Peptidase_S41"/>
    <property type="match status" value="1"/>
</dbReference>
<dbReference type="AlphaFoldDB" id="M4VF29"/>
<dbReference type="GO" id="GO:0030288">
    <property type="term" value="C:outer membrane-bounded periplasmic space"/>
    <property type="evidence" value="ECO:0007669"/>
    <property type="project" value="TreeGrafter"/>
</dbReference>
<evidence type="ECO:0000313" key="8">
    <source>
        <dbReference type="EMBL" id="AGH97085.1"/>
    </source>
</evidence>
<dbReference type="Pfam" id="PF17820">
    <property type="entry name" value="PDZ_6"/>
    <property type="match status" value="1"/>
</dbReference>
<dbReference type="NCBIfam" id="TIGR00225">
    <property type="entry name" value="prc"/>
    <property type="match status" value="1"/>
</dbReference>
<dbReference type="SUPFAM" id="SSF52096">
    <property type="entry name" value="ClpP/crotonase"/>
    <property type="match status" value="1"/>
</dbReference>
<dbReference type="InterPro" id="IPR001478">
    <property type="entry name" value="PDZ"/>
</dbReference>
<dbReference type="PROSITE" id="PS51257">
    <property type="entry name" value="PROKAR_LIPOPROTEIN"/>
    <property type="match status" value="1"/>
</dbReference>
<feature type="chain" id="PRO_5004060275" evidence="6">
    <location>
        <begin position="26"/>
        <end position="488"/>
    </location>
</feature>
<organism evidence="8 9">
    <name type="scientific">Micavibrio aeruginosavorus EPB</name>
    <dbReference type="NCBI Taxonomy" id="349215"/>
    <lineage>
        <taxon>Bacteria</taxon>
        <taxon>Pseudomonadati</taxon>
        <taxon>Bdellovibrionota</taxon>
        <taxon>Bdellovibrionia</taxon>
        <taxon>Bdellovibrionales</taxon>
        <taxon>Pseudobdellovibrionaceae</taxon>
        <taxon>Micavibrio</taxon>
    </lineage>
</organism>
<accession>M4VF29</accession>
<dbReference type="STRING" id="349215.A11S_249"/>
<evidence type="ECO:0000259" key="7">
    <source>
        <dbReference type="PROSITE" id="PS50106"/>
    </source>
</evidence>
<protein>
    <submittedName>
        <fullName evidence="8">C-terminal processing peptidase</fullName>
    </submittedName>
</protein>
<dbReference type="SUPFAM" id="SSF50156">
    <property type="entry name" value="PDZ domain-like"/>
    <property type="match status" value="1"/>
</dbReference>
<feature type="domain" description="PDZ" evidence="7">
    <location>
        <begin position="129"/>
        <end position="185"/>
    </location>
</feature>
<evidence type="ECO:0000256" key="1">
    <source>
        <dbReference type="ARBA" id="ARBA00009179"/>
    </source>
</evidence>
<name>M4VF29_9BACT</name>
<dbReference type="InterPro" id="IPR036034">
    <property type="entry name" value="PDZ_sf"/>
</dbReference>
<keyword evidence="3 5" id="KW-0378">Hydrolase</keyword>
<feature type="signal peptide" evidence="6">
    <location>
        <begin position="1"/>
        <end position="25"/>
    </location>
</feature>
<evidence type="ECO:0000256" key="6">
    <source>
        <dbReference type="SAM" id="SignalP"/>
    </source>
</evidence>
<dbReference type="PROSITE" id="PS50106">
    <property type="entry name" value="PDZ"/>
    <property type="match status" value="1"/>
</dbReference>
<dbReference type="InterPro" id="IPR041489">
    <property type="entry name" value="PDZ_6"/>
</dbReference>
<dbReference type="HOGENOM" id="CLU_017295_1_2_5"/>
<dbReference type="SMART" id="SM00228">
    <property type="entry name" value="PDZ"/>
    <property type="match status" value="1"/>
</dbReference>
<dbReference type="SMART" id="SM00245">
    <property type="entry name" value="TSPc"/>
    <property type="match status" value="1"/>
</dbReference>
<keyword evidence="4 5" id="KW-0720">Serine protease</keyword>
<evidence type="ECO:0000256" key="5">
    <source>
        <dbReference type="RuleBase" id="RU004404"/>
    </source>
</evidence>
<sequence length="488" mass="52597">MRLPSKNLSALFLTTAIGLGLSGCATTNDTVADAPKASDPVTTDVKPRALSPYTIDMGSREEYERIMVYGIARRLAEDNSVMPQARDRDKMLQGAVDGMLKTLTPHDAYITAEDMKGYMSGKPETLKGIGAGLEKEKDKGRIVVQSLVEGGPAEKTGLQIGDAITHINGQSILDMDITKAIDLIRGEKGTPVTLDFERDGKPQSLTIIRDEVVLKPVDAKLIGDIAYVRLASFMEGDVDTQVADAFKKLEAKAGAKPVNGYILDLRYNGGGRLDMAAEITDLFVDPQDMPIVDIRGANGVVKHAWTAEQGDMLNGKNMVVLINGGSASASEIVAGALQDFNRATLIGTPSFGKGSAQAIMPFGRFIPGREDGIKITNALYHLPTGRSIQNIGITPDILVEGIDESNIKHERDLANNVDNPNGDTEQKRTQTHTCTIKDGVTWKTLGRDYRWGRDDVDKALLCAIKHLNSTTGTASKNATITPVQQPKP</sequence>
<evidence type="ECO:0000256" key="3">
    <source>
        <dbReference type="ARBA" id="ARBA00022801"/>
    </source>
</evidence>
<evidence type="ECO:0000256" key="2">
    <source>
        <dbReference type="ARBA" id="ARBA00022670"/>
    </source>
</evidence>
<dbReference type="PANTHER" id="PTHR32060">
    <property type="entry name" value="TAIL-SPECIFIC PROTEASE"/>
    <property type="match status" value="1"/>
</dbReference>
<evidence type="ECO:0000256" key="4">
    <source>
        <dbReference type="ARBA" id="ARBA00022825"/>
    </source>
</evidence>
<comment type="similarity">
    <text evidence="1 5">Belongs to the peptidase S41A family.</text>
</comment>
<dbReference type="GO" id="GO:0008236">
    <property type="term" value="F:serine-type peptidase activity"/>
    <property type="evidence" value="ECO:0007669"/>
    <property type="project" value="UniProtKB-KW"/>
</dbReference>
<dbReference type="Proteomes" id="UP000011932">
    <property type="component" value="Chromosome"/>
</dbReference>
<reference evidence="8 9" key="1">
    <citation type="journal article" date="2013" name="ISME J.">
        <title>By their genes ye shall know them: genomic signatures of predatory bacteria.</title>
        <authorList>
            <person name="Pasternak Z."/>
            <person name="Pietrokovski S."/>
            <person name="Rotem O."/>
            <person name="Gophna U."/>
            <person name="Lurie-Weinberger M.N."/>
            <person name="Jurkevitch E."/>
        </authorList>
    </citation>
    <scope>NUCLEOTIDE SEQUENCE [LARGE SCALE GENOMIC DNA]</scope>
    <source>
        <strain evidence="8">EPB</strain>
    </source>
</reference>
<dbReference type="InterPro" id="IPR005151">
    <property type="entry name" value="Tail-specific_protease"/>
</dbReference>
<dbReference type="GO" id="GO:0004175">
    <property type="term" value="F:endopeptidase activity"/>
    <property type="evidence" value="ECO:0007669"/>
    <property type="project" value="TreeGrafter"/>
</dbReference>
<dbReference type="OrthoDB" id="9812068at2"/>
<keyword evidence="6" id="KW-0732">Signal</keyword>
<dbReference type="EMBL" id="CP003538">
    <property type="protein sequence ID" value="AGH97085.1"/>
    <property type="molecule type" value="Genomic_DNA"/>
</dbReference>
<dbReference type="RefSeq" id="WP_015466646.1">
    <property type="nucleotide sequence ID" value="NC_020812.1"/>
</dbReference>
<dbReference type="CDD" id="cd07560">
    <property type="entry name" value="Peptidase_S41_CPP"/>
    <property type="match status" value="1"/>
</dbReference>
<dbReference type="InterPro" id="IPR029045">
    <property type="entry name" value="ClpP/crotonase-like_dom_sf"/>
</dbReference>
<dbReference type="CDD" id="cd06782">
    <property type="entry name" value="cpPDZ_CPP-like"/>
    <property type="match status" value="1"/>
</dbReference>
<dbReference type="Gene3D" id="3.90.226.10">
    <property type="entry name" value="2-enoyl-CoA Hydratase, Chain A, domain 1"/>
    <property type="match status" value="1"/>
</dbReference>
<dbReference type="PANTHER" id="PTHR32060:SF22">
    <property type="entry name" value="CARBOXYL-TERMINAL-PROCESSING PEPTIDASE 3, CHLOROPLASTIC"/>
    <property type="match status" value="1"/>
</dbReference>
<evidence type="ECO:0000313" key="9">
    <source>
        <dbReference type="Proteomes" id="UP000011932"/>
    </source>
</evidence>